<dbReference type="EMBL" id="UOEU01000425">
    <property type="protein sequence ID" value="VAW33159.1"/>
    <property type="molecule type" value="Genomic_DNA"/>
</dbReference>
<gene>
    <name evidence="1" type="ORF">MNBD_CHLOROFLEXI01-1814</name>
</gene>
<reference evidence="1" key="1">
    <citation type="submission" date="2018-06" db="EMBL/GenBank/DDBJ databases">
        <authorList>
            <person name="Zhirakovskaya E."/>
        </authorList>
    </citation>
    <scope>NUCLEOTIDE SEQUENCE</scope>
</reference>
<organism evidence="1">
    <name type="scientific">hydrothermal vent metagenome</name>
    <dbReference type="NCBI Taxonomy" id="652676"/>
    <lineage>
        <taxon>unclassified sequences</taxon>
        <taxon>metagenomes</taxon>
        <taxon>ecological metagenomes</taxon>
    </lineage>
</organism>
<dbReference type="AlphaFoldDB" id="A0A3B0V8F0"/>
<evidence type="ECO:0000313" key="1">
    <source>
        <dbReference type="EMBL" id="VAW33159.1"/>
    </source>
</evidence>
<name>A0A3B0V8F0_9ZZZZ</name>
<accession>A0A3B0V8F0</accession>
<protein>
    <submittedName>
        <fullName evidence="1">Uncharacterized protein</fullName>
    </submittedName>
</protein>
<proteinExistence type="predicted"/>
<sequence>MAERLSELYPVETAVEIWLNEQVWLRGVVISHQHPAVWVNTEDGRSWFVTNRRRIRLVDGDTEE</sequence>